<evidence type="ECO:0000313" key="1">
    <source>
        <dbReference type="EMBL" id="QDB71173.1"/>
    </source>
</evidence>
<dbReference type="EMBL" id="MK994515">
    <property type="protein sequence ID" value="QDB71173.1"/>
    <property type="molecule type" value="Genomic_DNA"/>
</dbReference>
<evidence type="ECO:0000313" key="2">
    <source>
        <dbReference type="Proteomes" id="UP000319063"/>
    </source>
</evidence>
<gene>
    <name evidence="1" type="ORF">CPT_Moabite_143</name>
</gene>
<proteinExistence type="predicted"/>
<sequence length="79" mass="8734">MMLKRILISSALSLTVLAMSGCALTPPKAPTETLEIKVKEVKLPEVQPEVMEPITPNFQNRLCNFLKGKPIEQINALCI</sequence>
<dbReference type="Proteomes" id="UP000319063">
    <property type="component" value="Segment"/>
</dbReference>
<protein>
    <submittedName>
        <fullName evidence="1">O-spanin</fullName>
    </submittedName>
</protein>
<organism evidence="1 2">
    <name type="scientific">Serratia phage Moabite</name>
    <dbReference type="NCBI Taxonomy" id="2587814"/>
    <lineage>
        <taxon>Viruses</taxon>
        <taxon>Duplodnaviria</taxon>
        <taxon>Heunggongvirae</taxon>
        <taxon>Uroviricota</taxon>
        <taxon>Caudoviricetes</taxon>
        <taxon>Chimalliviridae</taxon>
        <taxon>Moabitevirus</taxon>
        <taxon>Moabitevirus moabite</taxon>
    </lineage>
</organism>
<name>A0A4Y5TQB7_9CAUD</name>
<reference evidence="2" key="1">
    <citation type="submission" date="2019-05" db="EMBL/GenBank/DDBJ databases">
        <title>Complete Genome Sequence of Serratia marcescens Myophage Moabite.</title>
        <authorList>
            <person name="Price L."/>
            <person name="Rohren M."/>
            <person name="Newkirk H."/>
            <person name="Liu M."/>
            <person name="Ramsey J."/>
        </authorList>
    </citation>
    <scope>NUCLEOTIDE SEQUENCE [LARGE SCALE GENOMIC DNA]</scope>
</reference>
<accession>A0A4Y5TQB7</accession>
<dbReference type="PROSITE" id="PS51257">
    <property type="entry name" value="PROKAR_LIPOPROTEIN"/>
    <property type="match status" value="1"/>
</dbReference>
<keyword evidence="2" id="KW-1185">Reference proteome</keyword>